<sequence length="300" mass="33300">MRDKEFKPYDNDEELLPQLADGLHAKKVIFATNKPKLTKGVSWENLVENTIYPSNAKDVQHFDPNEVPTSKVFDRIKDVRTPSPMRTEASIMAKSSKSYATSLNALLPTAIVVSKKGKNPQILANTVVGLGWIDHHDILAGRSIEKHSQNSKKHKVFLDPLKNYVVEQVYVAKPFAPLASKSYVQAIDANVSKLIQAPSYSQMVVEEYSKHCKTGDNEEVLDHDKEVVHDEHSNSIHDVSPFHDNTASVMVVSTNPLVVMSPCTTLEDGGGRDLDMADSVHVQTYGASYTWGQRGVIAYV</sequence>
<dbReference type="EMBL" id="JAEACU010000008">
    <property type="protein sequence ID" value="KAH7520888.1"/>
    <property type="molecule type" value="Genomic_DNA"/>
</dbReference>
<accession>A0A978V0X2</accession>
<proteinExistence type="predicted"/>
<name>A0A978V0X2_ZIZJJ</name>
<dbReference type="AlphaFoldDB" id="A0A978V0X2"/>
<dbReference type="Proteomes" id="UP000813462">
    <property type="component" value="Unassembled WGS sequence"/>
</dbReference>
<evidence type="ECO:0000313" key="2">
    <source>
        <dbReference type="Proteomes" id="UP000813462"/>
    </source>
</evidence>
<gene>
    <name evidence="1" type="ORF">FEM48_Zijuj08G0193600</name>
</gene>
<reference evidence="1" key="1">
    <citation type="journal article" date="2021" name="Front. Plant Sci.">
        <title>Chromosome-Scale Genome Assembly for Chinese Sour Jujube and Insights Into Its Genome Evolution and Domestication Signature.</title>
        <authorList>
            <person name="Shen L.-Y."/>
            <person name="Luo H."/>
            <person name="Wang X.-L."/>
            <person name="Wang X.-M."/>
            <person name="Qiu X.-J."/>
            <person name="Liu H."/>
            <person name="Zhou S.-S."/>
            <person name="Jia K.-H."/>
            <person name="Nie S."/>
            <person name="Bao Y.-T."/>
            <person name="Zhang R.-G."/>
            <person name="Yun Q.-Z."/>
            <person name="Chai Y.-H."/>
            <person name="Lu J.-Y."/>
            <person name="Li Y."/>
            <person name="Zhao S.-W."/>
            <person name="Mao J.-F."/>
            <person name="Jia S.-G."/>
            <person name="Mao Y.-M."/>
        </authorList>
    </citation>
    <scope>NUCLEOTIDE SEQUENCE</scope>
    <source>
        <strain evidence="1">AT0</strain>
        <tissue evidence="1">Leaf</tissue>
    </source>
</reference>
<protein>
    <submittedName>
        <fullName evidence="1">Uncharacterized protein</fullName>
    </submittedName>
</protein>
<evidence type="ECO:0000313" key="1">
    <source>
        <dbReference type="EMBL" id="KAH7520888.1"/>
    </source>
</evidence>
<comment type="caution">
    <text evidence="1">The sequence shown here is derived from an EMBL/GenBank/DDBJ whole genome shotgun (WGS) entry which is preliminary data.</text>
</comment>
<organism evidence="1 2">
    <name type="scientific">Ziziphus jujuba var. spinosa</name>
    <dbReference type="NCBI Taxonomy" id="714518"/>
    <lineage>
        <taxon>Eukaryota</taxon>
        <taxon>Viridiplantae</taxon>
        <taxon>Streptophyta</taxon>
        <taxon>Embryophyta</taxon>
        <taxon>Tracheophyta</taxon>
        <taxon>Spermatophyta</taxon>
        <taxon>Magnoliopsida</taxon>
        <taxon>eudicotyledons</taxon>
        <taxon>Gunneridae</taxon>
        <taxon>Pentapetalae</taxon>
        <taxon>rosids</taxon>
        <taxon>fabids</taxon>
        <taxon>Rosales</taxon>
        <taxon>Rhamnaceae</taxon>
        <taxon>Paliureae</taxon>
        <taxon>Ziziphus</taxon>
    </lineage>
</organism>